<feature type="transmembrane region" description="Helical" evidence="1">
    <location>
        <begin position="98"/>
        <end position="121"/>
    </location>
</feature>
<dbReference type="PANTHER" id="PTHR43155:SF2">
    <property type="entry name" value="CYCLIC DI-GMP PHOSPHODIESTERASE PA4108"/>
    <property type="match status" value="1"/>
</dbReference>
<keyword evidence="1" id="KW-0812">Transmembrane</keyword>
<keyword evidence="1" id="KW-0472">Membrane</keyword>
<dbReference type="InterPro" id="IPR006674">
    <property type="entry name" value="HD_domain"/>
</dbReference>
<evidence type="ECO:0000256" key="1">
    <source>
        <dbReference type="SAM" id="Phobius"/>
    </source>
</evidence>
<name>A0A1J5EDQ2_9BACT</name>
<feature type="transmembrane region" description="Helical" evidence="1">
    <location>
        <begin position="127"/>
        <end position="148"/>
    </location>
</feature>
<dbReference type="InterPro" id="IPR029016">
    <property type="entry name" value="GAF-like_dom_sf"/>
</dbReference>
<dbReference type="Gene3D" id="1.10.3210.10">
    <property type="entry name" value="Hypothetical protein af1432"/>
    <property type="match status" value="1"/>
</dbReference>
<gene>
    <name evidence="4" type="ORF">AUJ95_01180</name>
</gene>
<feature type="transmembrane region" description="Helical" evidence="1">
    <location>
        <begin position="66"/>
        <end position="86"/>
    </location>
</feature>
<feature type="domain" description="HD-GYP" evidence="3">
    <location>
        <begin position="469"/>
        <end position="664"/>
    </location>
</feature>
<dbReference type="PROSITE" id="PS51831">
    <property type="entry name" value="HD"/>
    <property type="match status" value="1"/>
</dbReference>
<feature type="transmembrane region" description="Helical" evidence="1">
    <location>
        <begin position="235"/>
        <end position="258"/>
    </location>
</feature>
<dbReference type="EMBL" id="MNYI01000030">
    <property type="protein sequence ID" value="OIP42954.1"/>
    <property type="molecule type" value="Genomic_DNA"/>
</dbReference>
<evidence type="ECO:0000259" key="2">
    <source>
        <dbReference type="PROSITE" id="PS51831"/>
    </source>
</evidence>
<dbReference type="Proteomes" id="UP000183085">
    <property type="component" value="Unassembled WGS sequence"/>
</dbReference>
<dbReference type="AlphaFoldDB" id="A0A1J5EDQ2"/>
<dbReference type="Pfam" id="PF16927">
    <property type="entry name" value="HisKA_7TM"/>
    <property type="match status" value="1"/>
</dbReference>
<evidence type="ECO:0000313" key="4">
    <source>
        <dbReference type="EMBL" id="OIP42954.1"/>
    </source>
</evidence>
<evidence type="ECO:0000259" key="3">
    <source>
        <dbReference type="PROSITE" id="PS51832"/>
    </source>
</evidence>
<dbReference type="Gene3D" id="3.30.450.40">
    <property type="match status" value="1"/>
</dbReference>
<feature type="transmembrane region" description="Helical" evidence="1">
    <location>
        <begin position="35"/>
        <end position="54"/>
    </location>
</feature>
<dbReference type="InterPro" id="IPR037522">
    <property type="entry name" value="HD_GYP_dom"/>
</dbReference>
<feature type="transmembrane region" description="Helical" evidence="1">
    <location>
        <begin position="194"/>
        <end position="215"/>
    </location>
</feature>
<dbReference type="SMART" id="SM00471">
    <property type="entry name" value="HDc"/>
    <property type="match status" value="1"/>
</dbReference>
<sequence length="668" mass="75752">MTFTIIPVIAGLISLCIGCFVLIKDPKKKSNRIFFLLGLSLAVWNLTSLGVYCASSTQDAMVWIKLFYIGLVFIPSFFFHFVLTVIEDHSLLNRRVYSLGYGLSYVFLLLAGTGFLGQDIIYIGDYYYPTLASIGNIFLIFMLSFGGYSCYLLIRRGLKTVNVIEKQQLGYFFLGGLILFTGIIANLLCSLGIWVYPFGHATTIVYSIITSYAIIEHRLIEVEISGLVSYKRRFLYFLVNTLPTIIIFILVLGIVGLFQKITGYSSLSLTIAMIMLFSLCLNWGRQQIQPFINQYLFRQVSCGWHSIKDISDQIASIFDRNVLLNTLLNAVANLVYTDKVVIFLLDSPRQEYFVGFGLGINLVRRKTLRLKKDEGLAKYLSDKKKILLKNEVSRSKLQNNSWREIKRDIEKIEGKVCIPLLNKEELAGIVILGEKFSGAAYQDKDVRILSLLMKKTNMALENICLYNERIKNLTNIIFSLIIINESKDKYFHGHSKRVARYASSIAREIGLDGEAIDAATAAGFFHDLGNIGVSEQILQKVTRLNKGEFRHIKQHVIIGAKIIEHMCLNPDIVDGIKYHHERLDGSGYPSNLTDKDIPLIAKILAVADVFDAMVTERSYRKAFSIDDAIIELKNNRGYGFDSKVVDTFIRILEKDYLGKKRIKKQKEG</sequence>
<organism evidence="4 5">
    <name type="scientific">Candidatus Desantisbacteria bacterium CG2_30_40_21</name>
    <dbReference type="NCBI Taxonomy" id="1817895"/>
    <lineage>
        <taxon>Bacteria</taxon>
        <taxon>Candidatus Desantisiibacteriota</taxon>
    </lineage>
</organism>
<dbReference type="InterPro" id="IPR003018">
    <property type="entry name" value="GAF"/>
</dbReference>
<dbReference type="NCBIfam" id="TIGR00277">
    <property type="entry name" value="HDIG"/>
    <property type="match status" value="1"/>
</dbReference>
<dbReference type="SUPFAM" id="SSF109604">
    <property type="entry name" value="HD-domain/PDEase-like"/>
    <property type="match status" value="1"/>
</dbReference>
<evidence type="ECO:0000313" key="5">
    <source>
        <dbReference type="Proteomes" id="UP000183085"/>
    </source>
</evidence>
<dbReference type="InterPro" id="IPR031621">
    <property type="entry name" value="HisKA_7TM"/>
</dbReference>
<dbReference type="PROSITE" id="PS51832">
    <property type="entry name" value="HD_GYP"/>
    <property type="match status" value="1"/>
</dbReference>
<dbReference type="STRING" id="1817895.AUJ95_01180"/>
<dbReference type="InterPro" id="IPR006675">
    <property type="entry name" value="HDIG_dom"/>
</dbReference>
<feature type="transmembrane region" description="Helical" evidence="1">
    <location>
        <begin position="264"/>
        <end position="284"/>
    </location>
</feature>
<dbReference type="SMART" id="SM00065">
    <property type="entry name" value="GAF"/>
    <property type="match status" value="1"/>
</dbReference>
<dbReference type="InterPro" id="IPR003607">
    <property type="entry name" value="HD/PDEase_dom"/>
</dbReference>
<feature type="domain" description="HD" evidence="2">
    <location>
        <begin position="491"/>
        <end position="613"/>
    </location>
</feature>
<keyword evidence="1" id="KW-1133">Transmembrane helix</keyword>
<reference evidence="4 5" key="1">
    <citation type="journal article" date="2016" name="Environ. Microbiol.">
        <title>Genomic resolution of a cold subsurface aquifer community provides metabolic insights for novel microbes adapted to high CO concentrations.</title>
        <authorList>
            <person name="Probst A.J."/>
            <person name="Castelle C.J."/>
            <person name="Singh A."/>
            <person name="Brown C.T."/>
            <person name="Anantharaman K."/>
            <person name="Sharon I."/>
            <person name="Hug L.A."/>
            <person name="Burstein D."/>
            <person name="Emerson J.B."/>
            <person name="Thomas B.C."/>
            <person name="Banfield J.F."/>
        </authorList>
    </citation>
    <scope>NUCLEOTIDE SEQUENCE [LARGE SCALE GENOMIC DNA]</scope>
    <source>
        <strain evidence="4">CG2_30_40_21</strain>
    </source>
</reference>
<dbReference type="Pfam" id="PF13487">
    <property type="entry name" value="HD_5"/>
    <property type="match status" value="1"/>
</dbReference>
<dbReference type="PANTHER" id="PTHR43155">
    <property type="entry name" value="CYCLIC DI-GMP PHOSPHODIESTERASE PA4108-RELATED"/>
    <property type="match status" value="1"/>
</dbReference>
<proteinExistence type="predicted"/>
<dbReference type="SUPFAM" id="SSF55781">
    <property type="entry name" value="GAF domain-like"/>
    <property type="match status" value="1"/>
</dbReference>
<comment type="caution">
    <text evidence="4">The sequence shown here is derived from an EMBL/GenBank/DDBJ whole genome shotgun (WGS) entry which is preliminary data.</text>
</comment>
<feature type="transmembrane region" description="Helical" evidence="1">
    <location>
        <begin position="169"/>
        <end position="188"/>
    </location>
</feature>
<feature type="transmembrane region" description="Helical" evidence="1">
    <location>
        <begin position="6"/>
        <end position="23"/>
    </location>
</feature>
<dbReference type="CDD" id="cd00077">
    <property type="entry name" value="HDc"/>
    <property type="match status" value="1"/>
</dbReference>
<protein>
    <submittedName>
        <fullName evidence="4">Uncharacterized protein</fullName>
    </submittedName>
</protein>
<accession>A0A1J5EDQ2</accession>